<evidence type="ECO:0000313" key="2">
    <source>
        <dbReference type="Proteomes" id="UP000019384"/>
    </source>
</evidence>
<protein>
    <submittedName>
        <fullName evidence="1">Uncharacterized protein</fullName>
    </submittedName>
</protein>
<dbReference type="Proteomes" id="UP000019384">
    <property type="component" value="Unassembled WGS sequence"/>
</dbReference>
<dbReference type="HOGENOM" id="CLU_2197370_0_0_1"/>
<gene>
    <name evidence="1" type="ORF">KUCA_T00004680001</name>
</gene>
<keyword evidence="2" id="KW-1185">Reference proteome</keyword>
<dbReference type="AlphaFoldDB" id="W6MPW5"/>
<dbReference type="EMBL" id="HG793129">
    <property type="protein sequence ID" value="CDK28696.1"/>
    <property type="molecule type" value="Genomic_DNA"/>
</dbReference>
<dbReference type="GeneID" id="34522074"/>
<reference evidence="1" key="1">
    <citation type="submission" date="2013-12" db="EMBL/GenBank/DDBJ databases">
        <authorList>
            <person name="Genoscope - CEA"/>
        </authorList>
    </citation>
    <scope>NUCLEOTIDE SEQUENCE</scope>
    <source>
        <strain evidence="1">CBS 1993</strain>
    </source>
</reference>
<sequence>MVSQKAAPCYIVSTYSGEGGVNKWARFKILEAQTRKIVQQRTTAGEPSSNSSQISGKWVTSLDKLNFSCRIINSKSCVLSCYSSSSQISKYPVLHLLVTYNLVTTLTS</sequence>
<accession>W6MPW5</accession>
<proteinExistence type="predicted"/>
<name>W6MPW5_9ASCO</name>
<evidence type="ECO:0000313" key="1">
    <source>
        <dbReference type="EMBL" id="CDK28696.1"/>
    </source>
</evidence>
<reference evidence="1" key="2">
    <citation type="submission" date="2014-02" db="EMBL/GenBank/DDBJ databases">
        <title>Complete DNA sequence of /Kuraishia capsulata/ illustrates novel genomic features among budding yeasts (/Saccharomycotina/).</title>
        <authorList>
            <person name="Morales L."/>
            <person name="Noel B."/>
            <person name="Porcel B."/>
            <person name="Marcet-Houben M."/>
            <person name="Hullo M-F."/>
            <person name="Sacerdot C."/>
            <person name="Tekaia F."/>
            <person name="Leh-Louis V."/>
            <person name="Despons L."/>
            <person name="Khanna V."/>
            <person name="Aury J-M."/>
            <person name="Barbe V."/>
            <person name="Couloux A."/>
            <person name="Labadie K."/>
            <person name="Pelletier E."/>
            <person name="Souciet J-L."/>
            <person name="Boekhout T."/>
            <person name="Gabaldon T."/>
            <person name="Wincker P."/>
            <person name="Dujon B."/>
        </authorList>
    </citation>
    <scope>NUCLEOTIDE SEQUENCE</scope>
    <source>
        <strain evidence="1">CBS 1993</strain>
    </source>
</reference>
<organism evidence="1 2">
    <name type="scientific">Kuraishia capsulata CBS 1993</name>
    <dbReference type="NCBI Taxonomy" id="1382522"/>
    <lineage>
        <taxon>Eukaryota</taxon>
        <taxon>Fungi</taxon>
        <taxon>Dikarya</taxon>
        <taxon>Ascomycota</taxon>
        <taxon>Saccharomycotina</taxon>
        <taxon>Pichiomycetes</taxon>
        <taxon>Pichiales</taxon>
        <taxon>Pichiaceae</taxon>
        <taxon>Kuraishia</taxon>
    </lineage>
</organism>
<dbReference type="RefSeq" id="XP_022460686.1">
    <property type="nucleotide sequence ID" value="XM_022601439.1"/>
</dbReference>